<dbReference type="RefSeq" id="WP_093316591.1">
    <property type="nucleotide sequence ID" value="NZ_FOHV01000001.1"/>
</dbReference>
<dbReference type="OrthoDB" id="8607336at2"/>
<dbReference type="AlphaFoldDB" id="A0A1H9Y7P0"/>
<gene>
    <name evidence="1" type="ORF">SAMN02583745_00103</name>
</gene>
<dbReference type="Pfam" id="PF13992">
    <property type="entry name" value="YecR"/>
    <property type="match status" value="1"/>
</dbReference>
<sequence length="107" mass="11799">MKKIILILFIVVVNLTGCESVTHLDTVGGSKSDGTIKLGYEANLLNILGDVKIDKEETLNQVRERCKSWGYSDAMPFSGKEEKCIAPGTDPGGCFAYRITYTYQCIN</sequence>
<organism evidence="1 2">
    <name type="scientific">Thorsellia anophelis DSM 18579</name>
    <dbReference type="NCBI Taxonomy" id="1123402"/>
    <lineage>
        <taxon>Bacteria</taxon>
        <taxon>Pseudomonadati</taxon>
        <taxon>Pseudomonadota</taxon>
        <taxon>Gammaproteobacteria</taxon>
        <taxon>Enterobacterales</taxon>
        <taxon>Thorselliaceae</taxon>
        <taxon>Thorsellia</taxon>
    </lineage>
</organism>
<accession>A0A1H9Y7P0</accession>
<reference evidence="2" key="1">
    <citation type="submission" date="2016-10" db="EMBL/GenBank/DDBJ databases">
        <authorList>
            <person name="Varghese N."/>
            <person name="Submissions S."/>
        </authorList>
    </citation>
    <scope>NUCLEOTIDE SEQUENCE [LARGE SCALE GENOMIC DNA]</scope>
    <source>
        <strain evidence="2">DSM 18579</strain>
    </source>
</reference>
<keyword evidence="1" id="KW-0449">Lipoprotein</keyword>
<dbReference type="InterPro" id="IPR025731">
    <property type="entry name" value="YecR-like"/>
</dbReference>
<dbReference type="STRING" id="1123402.SAMN02583745_00103"/>
<evidence type="ECO:0000313" key="1">
    <source>
        <dbReference type="EMBL" id="SES64829.1"/>
    </source>
</evidence>
<name>A0A1H9Y7P0_9GAMM</name>
<proteinExistence type="predicted"/>
<evidence type="ECO:0000313" key="2">
    <source>
        <dbReference type="Proteomes" id="UP000242642"/>
    </source>
</evidence>
<protein>
    <submittedName>
        <fullName evidence="1">YecR-like lipoprotein</fullName>
    </submittedName>
</protein>
<dbReference type="Proteomes" id="UP000242642">
    <property type="component" value="Unassembled WGS sequence"/>
</dbReference>
<dbReference type="EMBL" id="FOHV01000001">
    <property type="protein sequence ID" value="SES64829.1"/>
    <property type="molecule type" value="Genomic_DNA"/>
</dbReference>
<keyword evidence="2" id="KW-1185">Reference proteome</keyword>